<name>A0A917DK31_9HYPH</name>
<protein>
    <submittedName>
        <fullName evidence="1">Uncharacterized protein</fullName>
    </submittedName>
</protein>
<reference evidence="1" key="1">
    <citation type="journal article" date="2014" name="Int. J. Syst. Evol. Microbiol.">
        <title>Complete genome sequence of Corynebacterium casei LMG S-19264T (=DSM 44701T), isolated from a smear-ripened cheese.</title>
        <authorList>
            <consortium name="US DOE Joint Genome Institute (JGI-PGF)"/>
            <person name="Walter F."/>
            <person name="Albersmeier A."/>
            <person name="Kalinowski J."/>
            <person name="Ruckert C."/>
        </authorList>
    </citation>
    <scope>NUCLEOTIDE SEQUENCE</scope>
    <source>
        <strain evidence="1">CGMCC 1.15493</strain>
    </source>
</reference>
<dbReference type="NCBIfam" id="NF047389">
    <property type="entry name" value="ATPase_Sll1717"/>
    <property type="match status" value="1"/>
</dbReference>
<evidence type="ECO:0000313" key="1">
    <source>
        <dbReference type="EMBL" id="GGD42524.1"/>
    </source>
</evidence>
<dbReference type="Proteomes" id="UP000613160">
    <property type="component" value="Unassembled WGS sequence"/>
</dbReference>
<dbReference type="EMBL" id="BMJJ01000020">
    <property type="protein sequence ID" value="GGD42524.1"/>
    <property type="molecule type" value="Genomic_DNA"/>
</dbReference>
<proteinExistence type="predicted"/>
<accession>A0A917DK31</accession>
<reference evidence="1" key="2">
    <citation type="submission" date="2020-09" db="EMBL/GenBank/DDBJ databases">
        <authorList>
            <person name="Sun Q."/>
            <person name="Zhou Y."/>
        </authorList>
    </citation>
    <scope>NUCLEOTIDE SEQUENCE</scope>
    <source>
        <strain evidence="1">CGMCC 1.15493</strain>
    </source>
</reference>
<gene>
    <name evidence="1" type="ORF">GCM10011335_51520</name>
</gene>
<comment type="caution">
    <text evidence="1">The sequence shown here is derived from an EMBL/GenBank/DDBJ whole genome shotgun (WGS) entry which is preliminary data.</text>
</comment>
<dbReference type="AlphaFoldDB" id="A0A917DK31"/>
<sequence length="523" mass="59932">MQTGLKAACIRSLSFGNQIAEEEREGLKEYFVRTQAWDRMFRGDVDIIYGPKGSGKSALYVLAQDHADELFDRNVIQVAAENPRGAPAFRDLQMHPPASEREFIGIWKLYFLSILGRSLREYGINNKHSAELFQKLEEAGLLPTQKTTLGTILTSVRNYVAKFMNPSEVEGGLALDPVTLIPTGVTGKIVFQDPDMENQKAGYISVDELLSVADLALEVSGYTVWLMLDRLDVAFDESSELERNALRALFRAYRDNRTQDRIKPKIFLRTDIWKRITEEGFREATHMSRDINLIWDGASIKNLIIRRLLSNAQVLQLYNIDKDRTLSTSANQNAFFDMVFPEQVEVGENQSTTLNWLIKRTSDGTKRTQPRDIIVFLNKLVEVQNRRLERAEPEPAGTWLFDRSSFKEAMPGLSEYKVTRQLFAEYPQLRPYIDALREQKTEHNADSLARLWEVDTEEGATIAKQLRDIGFFEERNSKGDITYWIPFVYRSYLALSQGKMQELQANGVLANDFSFLDDLFDDD</sequence>
<organism evidence="1 2">
    <name type="scientific">Aureimonas glaciei</name>
    <dbReference type="NCBI Taxonomy" id="1776957"/>
    <lineage>
        <taxon>Bacteria</taxon>
        <taxon>Pseudomonadati</taxon>
        <taxon>Pseudomonadota</taxon>
        <taxon>Alphaproteobacteria</taxon>
        <taxon>Hyphomicrobiales</taxon>
        <taxon>Aurantimonadaceae</taxon>
        <taxon>Aureimonas</taxon>
    </lineage>
</organism>
<evidence type="ECO:0000313" key="2">
    <source>
        <dbReference type="Proteomes" id="UP000613160"/>
    </source>
</evidence>
<dbReference type="InterPro" id="IPR059206">
    <property type="entry name" value="Sll1717-like"/>
</dbReference>
<dbReference type="RefSeq" id="WP_188855310.1">
    <property type="nucleotide sequence ID" value="NZ_BMJJ01000020.1"/>
</dbReference>
<keyword evidence="2" id="KW-1185">Reference proteome</keyword>